<dbReference type="InterPro" id="IPR045653">
    <property type="entry name" value="DUF6396"/>
</dbReference>
<keyword evidence="5" id="KW-1185">Reference proteome</keyword>
<dbReference type="InterPro" id="IPR050767">
    <property type="entry name" value="Sel1_AlgK"/>
</dbReference>
<reference evidence="5" key="3">
    <citation type="submission" date="2017-01" db="EMBL/GenBank/DDBJ databases">
        <authorList>
            <person name="Poblete-Castro I."/>
        </authorList>
    </citation>
    <scope>NUCLEOTIDE SEQUENCE [LARGE SCALE GENOMIC DNA]</scope>
    <source>
        <strain evidence="5">DSM 18361 / CCUG 53116 / MT1</strain>
    </source>
</reference>
<dbReference type="Proteomes" id="UP000198549">
    <property type="component" value="Chromosome I"/>
</dbReference>
<evidence type="ECO:0000313" key="5">
    <source>
        <dbReference type="Proteomes" id="UP000186756"/>
    </source>
</evidence>
<dbReference type="AlphaFoldDB" id="A0A1H0SQJ5"/>
<dbReference type="Proteomes" id="UP000460142">
    <property type="component" value="Unassembled WGS sequence"/>
</dbReference>
<dbReference type="EMBL" id="VZPS01000017">
    <property type="protein sequence ID" value="KAB0483183.1"/>
    <property type="molecule type" value="Genomic_DNA"/>
</dbReference>
<dbReference type="GO" id="GO:0036503">
    <property type="term" value="P:ERAD pathway"/>
    <property type="evidence" value="ECO:0007669"/>
    <property type="project" value="TreeGrafter"/>
</dbReference>
<evidence type="ECO:0000313" key="2">
    <source>
        <dbReference type="EMBL" id="KAB0483183.1"/>
    </source>
</evidence>
<name>A0A1H0SQJ5_PSERE</name>
<dbReference type="Proteomes" id="UP000186756">
    <property type="component" value="Unassembled WGS sequence"/>
</dbReference>
<dbReference type="SUPFAM" id="SSF81901">
    <property type="entry name" value="HCP-like"/>
    <property type="match status" value="1"/>
</dbReference>
<organism evidence="4 6">
    <name type="scientific">Pseudomonas reinekei</name>
    <dbReference type="NCBI Taxonomy" id="395598"/>
    <lineage>
        <taxon>Bacteria</taxon>
        <taxon>Pseudomonadati</taxon>
        <taxon>Pseudomonadota</taxon>
        <taxon>Gammaproteobacteria</taxon>
        <taxon>Pseudomonadales</taxon>
        <taxon>Pseudomonadaceae</taxon>
        <taxon>Pseudomonas</taxon>
    </lineage>
</organism>
<protein>
    <submittedName>
        <fullName evidence="2">Sel1 repeat family protein</fullName>
    </submittedName>
</protein>
<dbReference type="OrthoDB" id="6555376at2"/>
<gene>
    <name evidence="3" type="ORF">BVK86_22555</name>
    <name evidence="2" type="ORF">F7R15_22285</name>
    <name evidence="4" type="ORF">SAMN04490202_4241</name>
</gene>
<dbReference type="EMBL" id="LT629709">
    <property type="protein sequence ID" value="SDP43466.1"/>
    <property type="molecule type" value="Genomic_DNA"/>
</dbReference>
<dbReference type="EMBL" id="MSTQ01000016">
    <property type="protein sequence ID" value="OLU00422.1"/>
    <property type="molecule type" value="Genomic_DNA"/>
</dbReference>
<dbReference type="Gene3D" id="1.25.40.10">
    <property type="entry name" value="Tetratricopeptide repeat domain"/>
    <property type="match status" value="1"/>
</dbReference>
<dbReference type="InterPro" id="IPR011990">
    <property type="entry name" value="TPR-like_helical_dom_sf"/>
</dbReference>
<evidence type="ECO:0000313" key="4">
    <source>
        <dbReference type="EMBL" id="SDP43466.1"/>
    </source>
</evidence>
<evidence type="ECO:0000259" key="1">
    <source>
        <dbReference type="Pfam" id="PF19933"/>
    </source>
</evidence>
<accession>A0A1H0SQJ5</accession>
<dbReference type="Pfam" id="PF19933">
    <property type="entry name" value="DUF6396"/>
    <property type="match status" value="1"/>
</dbReference>
<reference evidence="4 6" key="1">
    <citation type="submission" date="2016-10" db="EMBL/GenBank/DDBJ databases">
        <authorList>
            <person name="de Groot N.N."/>
        </authorList>
    </citation>
    <scope>NUCLEOTIDE SEQUENCE [LARGE SCALE GENOMIC DNA]</scope>
    <source>
        <strain evidence="4 6">BS3776</strain>
    </source>
</reference>
<dbReference type="InterPro" id="IPR006597">
    <property type="entry name" value="Sel1-like"/>
</dbReference>
<feature type="domain" description="DUF6396" evidence="1">
    <location>
        <begin position="241"/>
        <end position="347"/>
    </location>
</feature>
<dbReference type="SMART" id="SM00671">
    <property type="entry name" value="SEL1"/>
    <property type="match status" value="2"/>
</dbReference>
<proteinExistence type="predicted"/>
<dbReference type="PANTHER" id="PTHR11102">
    <property type="entry name" value="SEL-1-LIKE PROTEIN"/>
    <property type="match status" value="1"/>
</dbReference>
<dbReference type="PANTHER" id="PTHR11102:SF147">
    <property type="entry name" value="SEL1L ADAPTOR SUBUNIT OF ERAD E3 UBIQUITIN LIGASE"/>
    <property type="match status" value="1"/>
</dbReference>
<sequence>MPENLIRIWVRAIRLLLTLFSLLTVMACSKKDEQMSEVASADVAYSRLEFNCVYERDSLPALNPDADTFYRYGVYLEKRKGQKDYDAIARYYRIAAANDHYKAATNLQFLLSTGQARSPDASKEVVDLAEYFISKGIPGAYYDMAHYLELGYGVKQDIATSRAYFRRAADLGNPDAQYYVGRLLSYVPNTVETMLAMYKCAMEQGNSKASRKYAIYSKGSGLYQEAVHGHQTAIRNGNDISAHSLANAFKGPPASDELYYLALQQDDERVDRYSKISFFLSRHEHLGAKVPDLDDIVPLPPATLPEWDGTFQWKRERDSAVPVIPSAELIEKLSAEKGLDPATGLPLPKTARSF</sequence>
<dbReference type="RefSeq" id="WP_075948518.1">
    <property type="nucleotide sequence ID" value="NZ_LT629709.1"/>
</dbReference>
<evidence type="ECO:0000313" key="3">
    <source>
        <dbReference type="EMBL" id="OLU00422.1"/>
    </source>
</evidence>
<dbReference type="PROSITE" id="PS51257">
    <property type="entry name" value="PROKAR_LIPOPROTEIN"/>
    <property type="match status" value="1"/>
</dbReference>
<reference evidence="2 7" key="4">
    <citation type="submission" date="2019-09" db="EMBL/GenBank/DDBJ databases">
        <title>Draft genome sequences of 48 bacterial type strains from the CCUG.</title>
        <authorList>
            <person name="Tunovic T."/>
            <person name="Pineiro-Iglesias B."/>
            <person name="Unosson C."/>
            <person name="Inganas E."/>
            <person name="Ohlen M."/>
            <person name="Cardew S."/>
            <person name="Jensie-Markopoulos S."/>
            <person name="Salva-Serra F."/>
            <person name="Jaen-Luchoro D."/>
            <person name="Karlsson R."/>
            <person name="Svensson-Stadler L."/>
            <person name="Chun J."/>
            <person name="Moore E."/>
        </authorList>
    </citation>
    <scope>NUCLEOTIDE SEQUENCE [LARGE SCALE GENOMIC DNA]</scope>
    <source>
        <strain evidence="2 7">CCUG 53116</strain>
    </source>
</reference>
<reference evidence="3" key="2">
    <citation type="submission" date="2017-01" db="EMBL/GenBank/DDBJ databases">
        <authorList>
            <person name="Mah S.A."/>
            <person name="Swanson W.J."/>
            <person name="Moy G.W."/>
            <person name="Vacquier V.D."/>
        </authorList>
    </citation>
    <scope>NUCLEOTIDE SEQUENCE [LARGE SCALE GENOMIC DNA]</scope>
    <source>
        <strain evidence="3">MT1</strain>
    </source>
</reference>
<evidence type="ECO:0000313" key="7">
    <source>
        <dbReference type="Proteomes" id="UP000460142"/>
    </source>
</evidence>
<evidence type="ECO:0000313" key="6">
    <source>
        <dbReference type="Proteomes" id="UP000198549"/>
    </source>
</evidence>